<name>A0AAV5LBM5_9ROSI</name>
<evidence type="ECO:0000313" key="2">
    <source>
        <dbReference type="Proteomes" id="UP001054252"/>
    </source>
</evidence>
<dbReference type="EMBL" id="BPVZ01000106">
    <property type="protein sequence ID" value="GKV34654.1"/>
    <property type="molecule type" value="Genomic_DNA"/>
</dbReference>
<reference evidence="1 2" key="1">
    <citation type="journal article" date="2021" name="Commun. Biol.">
        <title>The genome of Shorea leprosula (Dipterocarpaceae) highlights the ecological relevance of drought in aseasonal tropical rainforests.</title>
        <authorList>
            <person name="Ng K.K.S."/>
            <person name="Kobayashi M.J."/>
            <person name="Fawcett J.A."/>
            <person name="Hatakeyama M."/>
            <person name="Paape T."/>
            <person name="Ng C.H."/>
            <person name="Ang C.C."/>
            <person name="Tnah L.H."/>
            <person name="Lee C.T."/>
            <person name="Nishiyama T."/>
            <person name="Sese J."/>
            <person name="O'Brien M.J."/>
            <person name="Copetti D."/>
            <person name="Mohd Noor M.I."/>
            <person name="Ong R.C."/>
            <person name="Putra M."/>
            <person name="Sireger I.Z."/>
            <person name="Indrioko S."/>
            <person name="Kosugi Y."/>
            <person name="Izuno A."/>
            <person name="Isagi Y."/>
            <person name="Lee S.L."/>
            <person name="Shimizu K.K."/>
        </authorList>
    </citation>
    <scope>NUCLEOTIDE SEQUENCE [LARGE SCALE GENOMIC DNA]</scope>
    <source>
        <strain evidence="1">214</strain>
    </source>
</reference>
<protein>
    <submittedName>
        <fullName evidence="1">Uncharacterized protein</fullName>
    </submittedName>
</protein>
<sequence length="35" mass="4047">MEGGMVCNYLDYMDLEEPENIWERERQGKGGMGAH</sequence>
<comment type="caution">
    <text evidence="1">The sequence shown here is derived from an EMBL/GenBank/DDBJ whole genome shotgun (WGS) entry which is preliminary data.</text>
</comment>
<keyword evidence="2" id="KW-1185">Reference proteome</keyword>
<evidence type="ECO:0000313" key="1">
    <source>
        <dbReference type="EMBL" id="GKV34654.1"/>
    </source>
</evidence>
<accession>A0AAV5LBM5</accession>
<proteinExistence type="predicted"/>
<gene>
    <name evidence="1" type="ORF">SLEP1_g43012</name>
</gene>
<organism evidence="1 2">
    <name type="scientific">Rubroshorea leprosula</name>
    <dbReference type="NCBI Taxonomy" id="152421"/>
    <lineage>
        <taxon>Eukaryota</taxon>
        <taxon>Viridiplantae</taxon>
        <taxon>Streptophyta</taxon>
        <taxon>Embryophyta</taxon>
        <taxon>Tracheophyta</taxon>
        <taxon>Spermatophyta</taxon>
        <taxon>Magnoliopsida</taxon>
        <taxon>eudicotyledons</taxon>
        <taxon>Gunneridae</taxon>
        <taxon>Pentapetalae</taxon>
        <taxon>rosids</taxon>
        <taxon>malvids</taxon>
        <taxon>Malvales</taxon>
        <taxon>Dipterocarpaceae</taxon>
        <taxon>Rubroshorea</taxon>
    </lineage>
</organism>
<dbReference type="AlphaFoldDB" id="A0AAV5LBM5"/>
<dbReference type="Proteomes" id="UP001054252">
    <property type="component" value="Unassembled WGS sequence"/>
</dbReference>